<dbReference type="GO" id="GO:0016020">
    <property type="term" value="C:membrane"/>
    <property type="evidence" value="ECO:0007669"/>
    <property type="project" value="InterPro"/>
</dbReference>
<feature type="coiled-coil region" evidence="3">
    <location>
        <begin position="442"/>
        <end position="494"/>
    </location>
</feature>
<evidence type="ECO:0000313" key="7">
    <source>
        <dbReference type="EMBL" id="NLV09480.1"/>
    </source>
</evidence>
<feature type="domain" description="HAMP" evidence="6">
    <location>
        <begin position="383"/>
        <end position="426"/>
    </location>
</feature>
<keyword evidence="5" id="KW-0472">Membrane</keyword>
<keyword evidence="5" id="KW-0812">Transmembrane</keyword>
<comment type="similarity">
    <text evidence="2">Belongs to the methyl-accepting chemotaxis (MCP) protein family.</text>
</comment>
<evidence type="ECO:0000313" key="8">
    <source>
        <dbReference type="Proteomes" id="UP000608662"/>
    </source>
</evidence>
<feature type="transmembrane region" description="Helical" evidence="5">
    <location>
        <begin position="23"/>
        <end position="46"/>
    </location>
</feature>
<keyword evidence="1" id="KW-0807">Transducer</keyword>
<sequence length="595" mass="63122">MDSQGDSGSDSWSVLPSAIRRRFVWKFLTTVAVVIVVTAGIGIVSLNTATATLTGQVDERTTTTAELQADALDRWLDGHRDTANQIGLRPDVQAGNASSVQSYFDAHRFGPDVVSVNYVADDGTVLASTNASRVDTTVTGTAVGEAITAGVPVGPAQVVDDTYARRGTTVAGIVGNSVGSEGVILVEASLGEPVAGFDPKDRSGYTTLHDSEGMLFATVESPANVPERVRRASDTGSVNLESSASEVVGHAPVAGTDWVIVRHLPASAAFAVREEIRTGILAVMGAPLVLLGGLVLVSGRRTGNALERLERKAGRIEDGDLDVTLEQTRADEIGRLTAAFDSMRQSLREEIEEARSARKAAEVSRAEAMELTDYLEATADDYSDVLAECAAGDLTVRMEPDGEHDAMDRIARDFNDTVAELEKTTGQLKTFAEDVADSADHVETSTATLRQASEQVAEAAQQVSLDAYEQQEQLAEISEEVDAVARTLERHADQHEALGLDEPLARIRAVATTLSDVAEISEETTQAAETVAGAAEEQTAELNEVSQQASTLKQYAGPLGDVLSRFRTESEREFFFPSGPGNVGEETANDSGPGE</sequence>
<dbReference type="OrthoDB" id="8523at2157"/>
<dbReference type="Proteomes" id="UP000608662">
    <property type="component" value="Unassembled WGS sequence"/>
</dbReference>
<dbReference type="PANTHER" id="PTHR32089">
    <property type="entry name" value="METHYL-ACCEPTING CHEMOTAXIS PROTEIN MCPB"/>
    <property type="match status" value="1"/>
</dbReference>
<keyword evidence="3" id="KW-0175">Coiled coil</keyword>
<dbReference type="GO" id="GO:0007165">
    <property type="term" value="P:signal transduction"/>
    <property type="evidence" value="ECO:0007669"/>
    <property type="project" value="UniProtKB-KW"/>
</dbReference>
<dbReference type="PROSITE" id="PS50885">
    <property type="entry name" value="HAMP"/>
    <property type="match status" value="2"/>
</dbReference>
<dbReference type="SMART" id="SM00304">
    <property type="entry name" value="HAMP"/>
    <property type="match status" value="2"/>
</dbReference>
<dbReference type="SUPFAM" id="SSF58104">
    <property type="entry name" value="Methyl-accepting chemotaxis protein (MCP) signaling domain"/>
    <property type="match status" value="1"/>
</dbReference>
<protein>
    <submittedName>
        <fullName evidence="7">HAMP domain-containing protein</fullName>
    </submittedName>
</protein>
<dbReference type="AlphaFoldDB" id="A0A847UDB8"/>
<evidence type="ECO:0000256" key="1">
    <source>
        <dbReference type="ARBA" id="ARBA00023224"/>
    </source>
</evidence>
<evidence type="ECO:0000259" key="6">
    <source>
        <dbReference type="PROSITE" id="PS50885"/>
    </source>
</evidence>
<evidence type="ECO:0000256" key="4">
    <source>
        <dbReference type="SAM" id="MobiDB-lite"/>
    </source>
</evidence>
<dbReference type="Gene3D" id="1.10.287.950">
    <property type="entry name" value="Methyl-accepting chemotaxis protein"/>
    <property type="match status" value="2"/>
</dbReference>
<dbReference type="InterPro" id="IPR003660">
    <property type="entry name" value="HAMP_dom"/>
</dbReference>
<dbReference type="EMBL" id="WOYG01000001">
    <property type="protein sequence ID" value="NLV09480.1"/>
    <property type="molecule type" value="Genomic_DNA"/>
</dbReference>
<dbReference type="Pfam" id="PF00672">
    <property type="entry name" value="HAMP"/>
    <property type="match status" value="1"/>
</dbReference>
<organism evidence="7 8">
    <name type="scientific">Halomicrobium mukohataei</name>
    <dbReference type="NCBI Taxonomy" id="57705"/>
    <lineage>
        <taxon>Archaea</taxon>
        <taxon>Methanobacteriati</taxon>
        <taxon>Methanobacteriota</taxon>
        <taxon>Stenosarchaea group</taxon>
        <taxon>Halobacteria</taxon>
        <taxon>Halobacteriales</taxon>
        <taxon>Haloarculaceae</taxon>
        <taxon>Halomicrobium</taxon>
    </lineage>
</organism>
<evidence type="ECO:0000256" key="3">
    <source>
        <dbReference type="SAM" id="Coils"/>
    </source>
</evidence>
<comment type="caution">
    <text evidence="7">The sequence shown here is derived from an EMBL/GenBank/DDBJ whole genome shotgun (WGS) entry which is preliminary data.</text>
</comment>
<dbReference type="CDD" id="cd06225">
    <property type="entry name" value="HAMP"/>
    <property type="match status" value="1"/>
</dbReference>
<evidence type="ECO:0000256" key="2">
    <source>
        <dbReference type="ARBA" id="ARBA00029447"/>
    </source>
</evidence>
<dbReference type="Gene3D" id="6.10.250.1910">
    <property type="match status" value="1"/>
</dbReference>
<reference evidence="7" key="1">
    <citation type="submission" date="2019-12" db="EMBL/GenBank/DDBJ databases">
        <title>Whole-genome sequence of Halomicrobium mukohataei pws1.</title>
        <authorList>
            <person name="Verma D.K."/>
            <person name="Gopal K."/>
            <person name="Prasad E.S."/>
        </authorList>
    </citation>
    <scope>NUCLEOTIDE SEQUENCE</scope>
    <source>
        <strain evidence="7">Pws1</strain>
    </source>
</reference>
<evidence type="ECO:0000256" key="5">
    <source>
        <dbReference type="SAM" id="Phobius"/>
    </source>
</evidence>
<accession>A0A847UDB8</accession>
<dbReference type="PANTHER" id="PTHR32089:SF112">
    <property type="entry name" value="LYSOZYME-LIKE PROTEIN-RELATED"/>
    <property type="match status" value="1"/>
</dbReference>
<feature type="domain" description="HAMP" evidence="6">
    <location>
        <begin position="300"/>
        <end position="352"/>
    </location>
</feature>
<proteinExistence type="inferred from homology"/>
<name>A0A847UDB8_9EURY</name>
<gene>
    <name evidence="7" type="ORF">GOC74_06010</name>
</gene>
<keyword evidence="5" id="KW-1133">Transmembrane helix</keyword>
<dbReference type="RefSeq" id="WP_170093337.1">
    <property type="nucleotide sequence ID" value="NZ_WOYG01000001.1"/>
</dbReference>
<feature type="region of interest" description="Disordered" evidence="4">
    <location>
        <begin position="573"/>
        <end position="595"/>
    </location>
</feature>